<dbReference type="AlphaFoldDB" id="A0AAD7W4J1"/>
<dbReference type="GO" id="GO:0032869">
    <property type="term" value="P:cellular response to insulin stimulus"/>
    <property type="evidence" value="ECO:0007669"/>
    <property type="project" value="TreeGrafter"/>
</dbReference>
<evidence type="ECO:0000313" key="4">
    <source>
        <dbReference type="Proteomes" id="UP001221898"/>
    </source>
</evidence>
<dbReference type="InterPro" id="IPR007651">
    <property type="entry name" value="Lipin_N"/>
</dbReference>
<organism evidence="3 4">
    <name type="scientific">Aldrovandia affinis</name>
    <dbReference type="NCBI Taxonomy" id="143900"/>
    <lineage>
        <taxon>Eukaryota</taxon>
        <taxon>Metazoa</taxon>
        <taxon>Chordata</taxon>
        <taxon>Craniata</taxon>
        <taxon>Vertebrata</taxon>
        <taxon>Euteleostomi</taxon>
        <taxon>Actinopterygii</taxon>
        <taxon>Neopterygii</taxon>
        <taxon>Teleostei</taxon>
        <taxon>Notacanthiformes</taxon>
        <taxon>Halosauridae</taxon>
        <taxon>Aldrovandia</taxon>
    </lineage>
</organism>
<feature type="region of interest" description="Disordered" evidence="1">
    <location>
        <begin position="113"/>
        <end position="192"/>
    </location>
</feature>
<dbReference type="GO" id="GO:0005634">
    <property type="term" value="C:nucleus"/>
    <property type="evidence" value="ECO:0007669"/>
    <property type="project" value="TreeGrafter"/>
</dbReference>
<protein>
    <recommendedName>
        <fullName evidence="2">Lipin N-terminal domain-containing protein</fullName>
    </recommendedName>
</protein>
<feature type="compositionally biased region" description="Basic and acidic residues" evidence="1">
    <location>
        <begin position="129"/>
        <end position="165"/>
    </location>
</feature>
<dbReference type="GO" id="GO:0019432">
    <property type="term" value="P:triglyceride biosynthetic process"/>
    <property type="evidence" value="ECO:0007669"/>
    <property type="project" value="TreeGrafter"/>
</dbReference>
<dbReference type="GO" id="GO:0008195">
    <property type="term" value="F:phosphatidate phosphatase activity"/>
    <property type="evidence" value="ECO:0007669"/>
    <property type="project" value="TreeGrafter"/>
</dbReference>
<dbReference type="GO" id="GO:0003713">
    <property type="term" value="F:transcription coactivator activity"/>
    <property type="evidence" value="ECO:0007669"/>
    <property type="project" value="TreeGrafter"/>
</dbReference>
<dbReference type="Pfam" id="PF04571">
    <property type="entry name" value="Lipin_N"/>
    <property type="match status" value="1"/>
</dbReference>
<evidence type="ECO:0000313" key="3">
    <source>
        <dbReference type="EMBL" id="KAJ8379206.1"/>
    </source>
</evidence>
<reference evidence="3" key="1">
    <citation type="journal article" date="2023" name="Science">
        <title>Genome structures resolve the early diversification of teleost fishes.</title>
        <authorList>
            <person name="Parey E."/>
            <person name="Louis A."/>
            <person name="Montfort J."/>
            <person name="Bouchez O."/>
            <person name="Roques C."/>
            <person name="Iampietro C."/>
            <person name="Lluch J."/>
            <person name="Castinel A."/>
            <person name="Donnadieu C."/>
            <person name="Desvignes T."/>
            <person name="Floi Bucao C."/>
            <person name="Jouanno E."/>
            <person name="Wen M."/>
            <person name="Mejri S."/>
            <person name="Dirks R."/>
            <person name="Jansen H."/>
            <person name="Henkel C."/>
            <person name="Chen W.J."/>
            <person name="Zahm M."/>
            <person name="Cabau C."/>
            <person name="Klopp C."/>
            <person name="Thompson A.W."/>
            <person name="Robinson-Rechavi M."/>
            <person name="Braasch I."/>
            <person name="Lecointre G."/>
            <person name="Bobe J."/>
            <person name="Postlethwait J.H."/>
            <person name="Berthelot C."/>
            <person name="Roest Crollius H."/>
            <person name="Guiguen Y."/>
        </authorList>
    </citation>
    <scope>NUCLEOTIDE SEQUENCE</scope>
    <source>
        <strain evidence="3">NC1722</strain>
    </source>
</reference>
<name>A0AAD7W4J1_9TELE</name>
<dbReference type="EMBL" id="JAINUG010000299">
    <property type="protein sequence ID" value="KAJ8379206.1"/>
    <property type="molecule type" value="Genomic_DNA"/>
</dbReference>
<feature type="region of interest" description="Disordered" evidence="1">
    <location>
        <begin position="205"/>
        <end position="232"/>
    </location>
</feature>
<dbReference type="PANTHER" id="PTHR12181">
    <property type="entry name" value="LIPIN"/>
    <property type="match status" value="1"/>
</dbReference>
<dbReference type="InterPro" id="IPR026058">
    <property type="entry name" value="LIPIN"/>
</dbReference>
<evidence type="ECO:0000259" key="2">
    <source>
        <dbReference type="Pfam" id="PF04571"/>
    </source>
</evidence>
<keyword evidence="4" id="KW-1185">Reference proteome</keyword>
<gene>
    <name evidence="3" type="ORF">AAFF_G00223180</name>
</gene>
<dbReference type="Proteomes" id="UP001221898">
    <property type="component" value="Unassembled WGS sequence"/>
</dbReference>
<dbReference type="PANTHER" id="PTHR12181:SF62">
    <property type="entry name" value="PHOSPHATIDATE PHOSPHATASE LPIN3"/>
    <property type="match status" value="1"/>
</dbReference>
<dbReference type="GO" id="GO:0009062">
    <property type="term" value="P:fatty acid catabolic process"/>
    <property type="evidence" value="ECO:0007669"/>
    <property type="project" value="TreeGrafter"/>
</dbReference>
<feature type="domain" description="Lipin N-terminal" evidence="2">
    <location>
        <begin position="1"/>
        <end position="103"/>
    </location>
</feature>
<dbReference type="GO" id="GO:0045944">
    <property type="term" value="P:positive regulation of transcription by RNA polymerase II"/>
    <property type="evidence" value="ECO:0007669"/>
    <property type="project" value="TreeGrafter"/>
</dbReference>
<accession>A0AAD7W4J1</accession>
<sequence>MNYVGQLAEMVFVTVTELYRGLIPATLTRGIDVIVVRQPDDSMHVHFGKLGMLHSKDKVVDIEINGEPAELHMRLEDNGEAFFVEENEDLEFSEMVPVHLCSSPIPIKSLESCEGMEPPPTSCPTTRNTDTHLREEGGSSSYDRDTETEMLREELLTPMLDREASPTEDPSGPSHYTPKMSPDPPLPAQDPSFFQHTMLKLEDSAFPELHPPNSGQSEGPYDPEWPAGGEALLGSTGWEVVDGMAHGDRDSGIVQCVEVGEEEEEV</sequence>
<proteinExistence type="predicted"/>
<comment type="caution">
    <text evidence="3">The sequence shown here is derived from an EMBL/GenBank/DDBJ whole genome shotgun (WGS) entry which is preliminary data.</text>
</comment>
<evidence type="ECO:0000256" key="1">
    <source>
        <dbReference type="SAM" id="MobiDB-lite"/>
    </source>
</evidence>